<keyword evidence="2 4" id="KW-0863">Zinc-finger</keyword>
<dbReference type="OrthoDB" id="2162994at2759"/>
<feature type="region of interest" description="Disordered" evidence="5">
    <location>
        <begin position="226"/>
        <end position="259"/>
    </location>
</feature>
<dbReference type="CDD" id="cd00130">
    <property type="entry name" value="PAS"/>
    <property type="match status" value="1"/>
</dbReference>
<evidence type="ECO:0000259" key="6">
    <source>
        <dbReference type="PROSITE" id="PS50112"/>
    </source>
</evidence>
<dbReference type="SMART" id="SM00401">
    <property type="entry name" value="ZnF_GATA"/>
    <property type="match status" value="1"/>
</dbReference>
<dbReference type="Pfam" id="PF00320">
    <property type="entry name" value="GATA"/>
    <property type="match status" value="1"/>
</dbReference>
<evidence type="ECO:0000256" key="4">
    <source>
        <dbReference type="PROSITE-ProRule" id="PRU00094"/>
    </source>
</evidence>
<comment type="caution">
    <text evidence="8">The sequence shown here is derived from an EMBL/GenBank/DDBJ whole genome shotgun (WGS) entry which is preliminary data.</text>
</comment>
<dbReference type="SUPFAM" id="SSF55785">
    <property type="entry name" value="PYP-like sensor domain (PAS domain)"/>
    <property type="match status" value="1"/>
</dbReference>
<keyword evidence="9" id="KW-1185">Reference proteome</keyword>
<dbReference type="PROSITE" id="PS00344">
    <property type="entry name" value="GATA_ZN_FINGER_1"/>
    <property type="match status" value="1"/>
</dbReference>
<dbReference type="PANTHER" id="PTHR47255">
    <property type="entry name" value="GATA TRANSCRIPTION FACTOR 22-RELATED"/>
    <property type="match status" value="1"/>
</dbReference>
<name>A0A9P6CK58_9AGAR</name>
<dbReference type="InterPro" id="IPR000679">
    <property type="entry name" value="Znf_GATA"/>
</dbReference>
<evidence type="ECO:0000313" key="8">
    <source>
        <dbReference type="EMBL" id="KAF9469237.1"/>
    </source>
</evidence>
<dbReference type="GO" id="GO:0043565">
    <property type="term" value="F:sequence-specific DNA binding"/>
    <property type="evidence" value="ECO:0007669"/>
    <property type="project" value="InterPro"/>
</dbReference>
<dbReference type="Gene3D" id="3.30.50.10">
    <property type="entry name" value="Erythroid Transcription Factor GATA-1, subunit A"/>
    <property type="match status" value="1"/>
</dbReference>
<feature type="domain" description="PAS" evidence="6">
    <location>
        <begin position="17"/>
        <end position="89"/>
    </location>
</feature>
<feature type="domain" description="GATA-type" evidence="7">
    <location>
        <begin position="262"/>
        <end position="295"/>
    </location>
</feature>
<dbReference type="Proteomes" id="UP000807353">
    <property type="component" value="Unassembled WGS sequence"/>
</dbReference>
<gene>
    <name evidence="8" type="ORF">BDZ94DRAFT_366114</name>
</gene>
<evidence type="ECO:0000259" key="7">
    <source>
        <dbReference type="PROSITE" id="PS50114"/>
    </source>
</evidence>
<keyword evidence="1" id="KW-0479">Metal-binding</keyword>
<protein>
    <submittedName>
        <fullName evidence="8">Uncharacterized protein</fullName>
    </submittedName>
</protein>
<dbReference type="InterPro" id="IPR035965">
    <property type="entry name" value="PAS-like_dom_sf"/>
</dbReference>
<dbReference type="InterPro" id="IPR052138">
    <property type="entry name" value="GATA_ZnFinger_Domain"/>
</dbReference>
<dbReference type="GO" id="GO:0006355">
    <property type="term" value="P:regulation of DNA-templated transcription"/>
    <property type="evidence" value="ECO:0007669"/>
    <property type="project" value="InterPro"/>
</dbReference>
<evidence type="ECO:0000313" key="9">
    <source>
        <dbReference type="Proteomes" id="UP000807353"/>
    </source>
</evidence>
<evidence type="ECO:0000256" key="3">
    <source>
        <dbReference type="ARBA" id="ARBA00022833"/>
    </source>
</evidence>
<sequence>MESSSFSKQPLTFEFTKRKRWADLLMAELADGINMILSNSRTVLYCGPAITELIGWRDVDFLDCDLLDFITPDGRESFTASFEESRRKNTELLSYVRLKCHDDMTSSECKDVAFEIKGYPHVVSEHGQEGRCFFVTAKTYPSRNTALLNTYLELKTENEQLQRRLNELKSRTPPGPPSMTSQPSPIYATSPLLPQKVLPASNPFHSPVALPSRSFENLPSLSANLFQGTAGSSHPPPSVAAATGTEDEDDRSKRKKVKKSHPGEQYVCITCGRTDSPEWRKGPLGPKTLCNACGLRWAKQMRRTDDPVEGGAEASGSA</sequence>
<dbReference type="GO" id="GO:0008270">
    <property type="term" value="F:zinc ion binding"/>
    <property type="evidence" value="ECO:0007669"/>
    <property type="project" value="UniProtKB-KW"/>
</dbReference>
<proteinExistence type="predicted"/>
<evidence type="ECO:0000256" key="5">
    <source>
        <dbReference type="SAM" id="MobiDB-lite"/>
    </source>
</evidence>
<reference evidence="8" key="1">
    <citation type="submission" date="2020-11" db="EMBL/GenBank/DDBJ databases">
        <authorList>
            <consortium name="DOE Joint Genome Institute"/>
            <person name="Ahrendt S."/>
            <person name="Riley R."/>
            <person name="Andreopoulos W."/>
            <person name="Labutti K."/>
            <person name="Pangilinan J."/>
            <person name="Ruiz-Duenas F.J."/>
            <person name="Barrasa J.M."/>
            <person name="Sanchez-Garcia M."/>
            <person name="Camarero S."/>
            <person name="Miyauchi S."/>
            <person name="Serrano A."/>
            <person name="Linde D."/>
            <person name="Babiker R."/>
            <person name="Drula E."/>
            <person name="Ayuso-Fernandez I."/>
            <person name="Pacheco R."/>
            <person name="Padilla G."/>
            <person name="Ferreira P."/>
            <person name="Barriuso J."/>
            <person name="Kellner H."/>
            <person name="Castanera R."/>
            <person name="Alfaro M."/>
            <person name="Ramirez L."/>
            <person name="Pisabarro A.G."/>
            <person name="Kuo A."/>
            <person name="Tritt A."/>
            <person name="Lipzen A."/>
            <person name="He G."/>
            <person name="Yan M."/>
            <person name="Ng V."/>
            <person name="Cullen D."/>
            <person name="Martin F."/>
            <person name="Rosso M.-N."/>
            <person name="Henrissat B."/>
            <person name="Hibbett D."/>
            <person name="Martinez A.T."/>
            <person name="Grigoriev I.V."/>
        </authorList>
    </citation>
    <scope>NUCLEOTIDE SEQUENCE</scope>
    <source>
        <strain evidence="8">CBS 247.69</strain>
    </source>
</reference>
<dbReference type="EMBL" id="MU150230">
    <property type="protein sequence ID" value="KAF9469237.1"/>
    <property type="molecule type" value="Genomic_DNA"/>
</dbReference>
<accession>A0A9P6CK58</accession>
<dbReference type="SUPFAM" id="SSF57716">
    <property type="entry name" value="Glucocorticoid receptor-like (DNA-binding domain)"/>
    <property type="match status" value="1"/>
</dbReference>
<dbReference type="PROSITE" id="PS50114">
    <property type="entry name" value="GATA_ZN_FINGER_2"/>
    <property type="match status" value="1"/>
</dbReference>
<evidence type="ECO:0000256" key="1">
    <source>
        <dbReference type="ARBA" id="ARBA00022723"/>
    </source>
</evidence>
<dbReference type="InterPro" id="IPR013088">
    <property type="entry name" value="Znf_NHR/GATA"/>
</dbReference>
<dbReference type="AlphaFoldDB" id="A0A9P6CK58"/>
<dbReference type="PROSITE" id="PS50112">
    <property type="entry name" value="PAS"/>
    <property type="match status" value="1"/>
</dbReference>
<organism evidence="8 9">
    <name type="scientific">Collybia nuda</name>
    <dbReference type="NCBI Taxonomy" id="64659"/>
    <lineage>
        <taxon>Eukaryota</taxon>
        <taxon>Fungi</taxon>
        <taxon>Dikarya</taxon>
        <taxon>Basidiomycota</taxon>
        <taxon>Agaricomycotina</taxon>
        <taxon>Agaricomycetes</taxon>
        <taxon>Agaricomycetidae</taxon>
        <taxon>Agaricales</taxon>
        <taxon>Tricholomatineae</taxon>
        <taxon>Clitocybaceae</taxon>
        <taxon>Collybia</taxon>
    </lineage>
</organism>
<keyword evidence="3" id="KW-0862">Zinc</keyword>
<dbReference type="CDD" id="cd00202">
    <property type="entry name" value="ZnF_GATA"/>
    <property type="match status" value="1"/>
</dbReference>
<dbReference type="Gene3D" id="3.30.450.20">
    <property type="entry name" value="PAS domain"/>
    <property type="match status" value="1"/>
</dbReference>
<dbReference type="InterPro" id="IPR000014">
    <property type="entry name" value="PAS"/>
</dbReference>
<dbReference type="PANTHER" id="PTHR47255:SF4">
    <property type="entry name" value="GATA ZINC FINGER DOMAIN-CONTAINING PROTEIN 12"/>
    <property type="match status" value="1"/>
</dbReference>
<evidence type="ECO:0000256" key="2">
    <source>
        <dbReference type="ARBA" id="ARBA00022771"/>
    </source>
</evidence>
<feature type="region of interest" description="Disordered" evidence="5">
    <location>
        <begin position="168"/>
        <end position="190"/>
    </location>
</feature>